<dbReference type="Proteomes" id="UP000435112">
    <property type="component" value="Unassembled WGS sequence"/>
</dbReference>
<dbReference type="EMBL" id="QXFV01003194">
    <property type="protein sequence ID" value="KAE8979038.1"/>
    <property type="molecule type" value="Genomic_DNA"/>
</dbReference>
<comment type="caution">
    <text evidence="4">The sequence shown here is derived from an EMBL/GenBank/DDBJ whole genome shotgun (WGS) entry which is preliminary data.</text>
</comment>
<evidence type="ECO:0000313" key="5">
    <source>
        <dbReference type="Proteomes" id="UP000429607"/>
    </source>
</evidence>
<evidence type="ECO:0000313" key="4">
    <source>
        <dbReference type="EMBL" id="KAE9286152.1"/>
    </source>
</evidence>
<organism evidence="4 6">
    <name type="scientific">Phytophthora rubi</name>
    <dbReference type="NCBI Taxonomy" id="129364"/>
    <lineage>
        <taxon>Eukaryota</taxon>
        <taxon>Sar</taxon>
        <taxon>Stramenopiles</taxon>
        <taxon>Oomycota</taxon>
        <taxon>Peronosporomycetes</taxon>
        <taxon>Peronosporales</taxon>
        <taxon>Peronosporaceae</taxon>
        <taxon>Phytophthora</taxon>
    </lineage>
</organism>
<feature type="chain" id="PRO_5036167235" description="Pectate lyase" evidence="1">
    <location>
        <begin position="22"/>
        <end position="60"/>
    </location>
</feature>
<dbReference type="OrthoDB" id="10278770at2759"/>
<evidence type="ECO:0000313" key="6">
    <source>
        <dbReference type="Proteomes" id="UP000434957"/>
    </source>
</evidence>
<dbReference type="Proteomes" id="UP000434957">
    <property type="component" value="Unassembled WGS sequence"/>
</dbReference>
<name>A0A6A4C6P3_9STRA</name>
<dbReference type="AlphaFoldDB" id="A0A6A4C6P3"/>
<dbReference type="Proteomes" id="UP000429607">
    <property type="component" value="Unassembled WGS sequence"/>
</dbReference>
<gene>
    <name evidence="3" type="ORF">PR001_g24674</name>
    <name evidence="2" type="ORF">PR002_g25116</name>
    <name evidence="4" type="ORF">PR003_g26395</name>
</gene>
<proteinExistence type="predicted"/>
<reference evidence="4 6" key="1">
    <citation type="submission" date="2018-08" db="EMBL/GenBank/DDBJ databases">
        <title>Genomic investigation of the strawberry pathogen Phytophthora fragariae indicates pathogenicity is determined by transcriptional variation in three key races.</title>
        <authorList>
            <person name="Adams T.M."/>
            <person name="Armitage A.D."/>
            <person name="Sobczyk M.K."/>
            <person name="Bates H.J."/>
            <person name="Dunwell J.M."/>
            <person name="Nellist C.F."/>
            <person name="Harrison R.J."/>
        </authorList>
    </citation>
    <scope>NUCLEOTIDE SEQUENCE [LARGE SCALE GENOMIC DNA]</scope>
    <source>
        <strain evidence="3 5">SCRP249</strain>
        <strain evidence="2 7">SCRP324</strain>
        <strain evidence="4 6">SCRP333</strain>
    </source>
</reference>
<evidence type="ECO:0000313" key="7">
    <source>
        <dbReference type="Proteomes" id="UP000435112"/>
    </source>
</evidence>
<evidence type="ECO:0000313" key="3">
    <source>
        <dbReference type="EMBL" id="KAE8979038.1"/>
    </source>
</evidence>
<evidence type="ECO:0000256" key="1">
    <source>
        <dbReference type="SAM" id="SignalP"/>
    </source>
</evidence>
<sequence>MIPCNSKFVVAVILHVVTVFAANYKFNCKSTAASLGRLEVASTGDLYGGGGIDTEARSRT</sequence>
<evidence type="ECO:0000313" key="2">
    <source>
        <dbReference type="EMBL" id="KAE8977107.1"/>
    </source>
</evidence>
<feature type="signal peptide" evidence="1">
    <location>
        <begin position="1"/>
        <end position="21"/>
    </location>
</feature>
<keyword evidence="1" id="KW-0732">Signal</keyword>
<accession>A0A6A4C6P3</accession>
<dbReference type="EMBL" id="QXFU01003238">
    <property type="protein sequence ID" value="KAE8977107.1"/>
    <property type="molecule type" value="Genomic_DNA"/>
</dbReference>
<keyword evidence="6" id="KW-1185">Reference proteome</keyword>
<protein>
    <recommendedName>
        <fullName evidence="8">Pectate lyase</fullName>
    </recommendedName>
</protein>
<dbReference type="EMBL" id="QXFT01003404">
    <property type="protein sequence ID" value="KAE9286152.1"/>
    <property type="molecule type" value="Genomic_DNA"/>
</dbReference>
<evidence type="ECO:0008006" key="8">
    <source>
        <dbReference type="Google" id="ProtNLM"/>
    </source>
</evidence>